<dbReference type="OrthoDB" id="9813021at2"/>
<protein>
    <recommendedName>
        <fullName evidence="3">TPR repeat</fullName>
    </recommendedName>
</protein>
<dbReference type="SMART" id="SM00671">
    <property type="entry name" value="SEL1"/>
    <property type="match status" value="15"/>
</dbReference>
<dbReference type="InterPro" id="IPR006597">
    <property type="entry name" value="Sel1-like"/>
</dbReference>
<dbReference type="PANTHER" id="PTHR11102">
    <property type="entry name" value="SEL-1-LIKE PROTEIN"/>
    <property type="match status" value="1"/>
</dbReference>
<dbReference type="RefSeq" id="WP_069378942.1">
    <property type="nucleotide sequence ID" value="NZ_CP017141.1"/>
</dbReference>
<dbReference type="InterPro" id="IPR050767">
    <property type="entry name" value="Sel1_AlgK"/>
</dbReference>
<evidence type="ECO:0000313" key="1">
    <source>
        <dbReference type="EMBL" id="AOM77251.1"/>
    </source>
</evidence>
<dbReference type="InterPro" id="IPR011990">
    <property type="entry name" value="TPR-like_helical_dom_sf"/>
</dbReference>
<dbReference type="KEGG" id="psty:BFS30_08805"/>
<dbReference type="Gene3D" id="1.25.40.10">
    <property type="entry name" value="Tetratricopeptide repeat domain"/>
    <property type="match status" value="4"/>
</dbReference>
<name>A0A1D7QEZ0_9SPHI</name>
<sequence length="828" mass="94226">MSLKTTYTTYQQHAQHSGLPITQSLNKFTKDDLKISESWHQALALLDHAVQLLPENSQDVFGLYERLFMDGLDFKASVYLDETDYNFHLETVISVLERLAPHYPLAYSQIAFQYREARGTHGDAEKIACYLDKAIENNVELAVAVKGYLLYYGIILEKEEETGLRLLNSSDSIWNKLYRGHISLNKGETEGLPALIAELKETRDPLLKKNVLLFEGNYLDHTNNIDAAKSLYQELVDHYDADFAMFRLGTIIFSQSEDESVKDQAFQLWQEAFERGTIEAANHLGYHSLPSDEQSSSLEQAVYWFRLGHLYNSSFASYRLALLYLYSPEALDVEKGMYYLDEAIRNKSVDAMVEKAEILIEGSLSEKNEQEAAILLKRAAEKKLPYALNRLGYLYENGIVATNSPDLARALSYYEEAAEMNFPTAINNAARFYRYGILGEPDYKKAQAYFEKGVELNSPYSMTELGFMYEDGTITQDYQEAFNLFNQAAELDYPFAIHTAGTYLENGYHNQNPDPEAAFQYYLKGAELDYVNCQFEVGRCYRFGSGVAENPDKAIQYYLTAAEGGSPKAMVELGLCYEYEYGVEFDAQKAFDYMQQAADLGYYYGQYKLGYYYMHGLISKDSEQALLWLGKAAESGYPNANLEIGDYYMYDYDQIDQADKAFGYYQKALEQEVVNEGLGLCYEYGIGVETNNAEAFKYYEMAANNNYIVAMYHTGRCYLNGLGVKENHEEAFRWFNEAAQSDNVSAQYYTGSLLLNGKGVTMNKEEGIEWLNKAAAEEHAVAQFDLGNCYLMGDGVEENEDTAMYWFEKAADNGHEKAMKLTGRKKGK</sequence>
<keyword evidence="2" id="KW-1185">Reference proteome</keyword>
<dbReference type="AlphaFoldDB" id="A0A1D7QEZ0"/>
<dbReference type="SUPFAM" id="SSF81901">
    <property type="entry name" value="HCP-like"/>
    <property type="match status" value="4"/>
</dbReference>
<dbReference type="Pfam" id="PF08238">
    <property type="entry name" value="Sel1"/>
    <property type="match status" value="16"/>
</dbReference>
<dbReference type="Proteomes" id="UP000094313">
    <property type="component" value="Chromosome"/>
</dbReference>
<dbReference type="EMBL" id="CP017141">
    <property type="protein sequence ID" value="AOM77251.1"/>
    <property type="molecule type" value="Genomic_DNA"/>
</dbReference>
<proteinExistence type="predicted"/>
<accession>A0A1D7QEZ0</accession>
<evidence type="ECO:0000313" key="2">
    <source>
        <dbReference type="Proteomes" id="UP000094313"/>
    </source>
</evidence>
<dbReference type="PANTHER" id="PTHR11102:SF160">
    <property type="entry name" value="ERAD-ASSOCIATED E3 UBIQUITIN-PROTEIN LIGASE COMPONENT HRD3"/>
    <property type="match status" value="1"/>
</dbReference>
<organism evidence="1 2">
    <name type="scientific">Pedobacter steynii</name>
    <dbReference type="NCBI Taxonomy" id="430522"/>
    <lineage>
        <taxon>Bacteria</taxon>
        <taxon>Pseudomonadati</taxon>
        <taxon>Bacteroidota</taxon>
        <taxon>Sphingobacteriia</taxon>
        <taxon>Sphingobacteriales</taxon>
        <taxon>Sphingobacteriaceae</taxon>
        <taxon>Pedobacter</taxon>
    </lineage>
</organism>
<evidence type="ECO:0008006" key="3">
    <source>
        <dbReference type="Google" id="ProtNLM"/>
    </source>
</evidence>
<reference evidence="1 2" key="1">
    <citation type="submission" date="2016-08" db="EMBL/GenBank/DDBJ databases">
        <authorList>
            <person name="Seilhamer J.J."/>
        </authorList>
    </citation>
    <scope>NUCLEOTIDE SEQUENCE [LARGE SCALE GENOMIC DNA]</scope>
    <source>
        <strain evidence="1 2">DX4</strain>
    </source>
</reference>
<gene>
    <name evidence="1" type="ORF">BFS30_08805</name>
</gene>